<dbReference type="InterPro" id="IPR020946">
    <property type="entry name" value="Flavin_mOase-like"/>
</dbReference>
<keyword evidence="6" id="KW-1133">Transmembrane helix</keyword>
<sequence length="479" mass="53249">MTSGSYELPRKVKDVIVIGGGAAGVGATLGLLRDEDKYSSIRVFERRPQGGGLWTHTPASGSIDVPSLDPHTSVQPDSNLHWPSAVYDNLVTNVPYEMMSYLDFKWPLNTPLYPERQKVAQYLQGVAQTIDKYIEYGVSVDDVVQLPDLRWKVTVRPTNSTTTQEYIVDAVISACGHYDIPRIPDVEGLKEWNTKFPSSVSHSKLYRNSAAFAADSKIIVVGNSASAIDIANQLAEELPDSIQVYKSVRTFHDKGVRNPQVIEVPQISKFLADTKAVELVNGQTIVGVDKIIFATGYLKSVPYLKTINNLDKPIITDGNRLNGIYNHIVPYNYPGLAFVGIVLYGGPMILTELQGAWLSRLFQRDLQLPSYDEMVAWENNWAQKSGPNSAKFHELRNPDDVLYYNSLVRDIKNSRRPDGRYPDYMSQEHINIRASFDLLKKTYVAFSKINGASTGGISTFRKDANISLVESPLALGAAE</sequence>
<feature type="transmembrane region" description="Helical" evidence="6">
    <location>
        <begin position="15"/>
        <end position="32"/>
    </location>
</feature>
<dbReference type="eggNOG" id="KOG1399">
    <property type="taxonomic scope" value="Eukaryota"/>
</dbReference>
<dbReference type="InterPro" id="IPR036188">
    <property type="entry name" value="FAD/NAD-bd_sf"/>
</dbReference>
<dbReference type="OrthoDB" id="66881at2759"/>
<evidence type="ECO:0000313" key="8">
    <source>
        <dbReference type="Proteomes" id="UP000000707"/>
    </source>
</evidence>
<evidence type="ECO:0000313" key="7">
    <source>
        <dbReference type="EMBL" id="EGV62093.1"/>
    </source>
</evidence>
<dbReference type="KEGG" id="cten:18249111"/>
<dbReference type="InterPro" id="IPR000960">
    <property type="entry name" value="Flavin_mOase"/>
</dbReference>
<evidence type="ECO:0000256" key="6">
    <source>
        <dbReference type="SAM" id="Phobius"/>
    </source>
</evidence>
<dbReference type="EMBL" id="GL996527">
    <property type="protein sequence ID" value="EGV62093.1"/>
    <property type="molecule type" value="Genomic_DNA"/>
</dbReference>
<dbReference type="AlphaFoldDB" id="G3BAR7"/>
<reference evidence="7 8" key="1">
    <citation type="journal article" date="2011" name="Proc. Natl. Acad. Sci. U.S.A.">
        <title>Comparative genomics of xylose-fermenting fungi for enhanced biofuel production.</title>
        <authorList>
            <person name="Wohlbach D.J."/>
            <person name="Kuo A."/>
            <person name="Sato T.K."/>
            <person name="Potts K.M."/>
            <person name="Salamov A.A."/>
            <person name="LaButti K.M."/>
            <person name="Sun H."/>
            <person name="Clum A."/>
            <person name="Pangilinan J.L."/>
            <person name="Lindquist E.A."/>
            <person name="Lucas S."/>
            <person name="Lapidus A."/>
            <person name="Jin M."/>
            <person name="Gunawan C."/>
            <person name="Balan V."/>
            <person name="Dale B.E."/>
            <person name="Jeffries T.W."/>
            <person name="Zinkel R."/>
            <person name="Barry K.W."/>
            <person name="Grigoriev I.V."/>
            <person name="Gasch A.P."/>
        </authorList>
    </citation>
    <scope>NUCLEOTIDE SEQUENCE [LARGE SCALE GENOMIC DNA]</scope>
    <source>
        <strain evidence="8">ATCC 10573 / BCRC 21748 / CBS 615 / JCM 9827 / NBRC 10315 / NRRL Y-1498 / VKM Y-70</strain>
    </source>
</reference>
<dbReference type="Gene3D" id="3.50.50.60">
    <property type="entry name" value="FAD/NAD(P)-binding domain"/>
    <property type="match status" value="2"/>
</dbReference>
<keyword evidence="4" id="KW-0521">NADP</keyword>
<dbReference type="Pfam" id="PF00743">
    <property type="entry name" value="FMO-like"/>
    <property type="match status" value="2"/>
</dbReference>
<keyword evidence="8" id="KW-1185">Reference proteome</keyword>
<dbReference type="SUPFAM" id="SSF51905">
    <property type="entry name" value="FAD/NAD(P)-binding domain"/>
    <property type="match status" value="2"/>
</dbReference>
<evidence type="ECO:0000256" key="3">
    <source>
        <dbReference type="ARBA" id="ARBA00022827"/>
    </source>
</evidence>
<dbReference type="PANTHER" id="PTHR23023">
    <property type="entry name" value="DIMETHYLANILINE MONOOXYGENASE"/>
    <property type="match status" value="1"/>
</dbReference>
<keyword evidence="6" id="KW-0472">Membrane</keyword>
<evidence type="ECO:0000256" key="4">
    <source>
        <dbReference type="ARBA" id="ARBA00022857"/>
    </source>
</evidence>
<evidence type="ECO:0008006" key="9">
    <source>
        <dbReference type="Google" id="ProtNLM"/>
    </source>
</evidence>
<dbReference type="GO" id="GO:0050660">
    <property type="term" value="F:flavin adenine dinucleotide binding"/>
    <property type="evidence" value="ECO:0007669"/>
    <property type="project" value="InterPro"/>
</dbReference>
<dbReference type="GeneID" id="18249111"/>
<dbReference type="InterPro" id="IPR050346">
    <property type="entry name" value="FMO-like"/>
</dbReference>
<gene>
    <name evidence="7" type="ORF">CANTEDRAFT_125615</name>
</gene>
<keyword evidence="3" id="KW-0274">FAD</keyword>
<comment type="similarity">
    <text evidence="1">Belongs to the FMO family.</text>
</comment>
<dbReference type="GO" id="GO:0004499">
    <property type="term" value="F:N,N-dimethylaniline monooxygenase activity"/>
    <property type="evidence" value="ECO:0007669"/>
    <property type="project" value="InterPro"/>
</dbReference>
<dbReference type="HOGENOM" id="CLU_006909_5_0_1"/>
<proteinExistence type="inferred from homology"/>
<evidence type="ECO:0000256" key="1">
    <source>
        <dbReference type="ARBA" id="ARBA00009183"/>
    </source>
</evidence>
<dbReference type="Proteomes" id="UP000000707">
    <property type="component" value="Unassembled WGS sequence"/>
</dbReference>
<keyword evidence="2" id="KW-0285">Flavoprotein</keyword>
<keyword evidence="6" id="KW-0812">Transmembrane</keyword>
<keyword evidence="5" id="KW-0560">Oxidoreductase</keyword>
<name>G3BAR7_CANTC</name>
<protein>
    <recommendedName>
        <fullName evidence="9">FAD/NAD(P)-binding domain-containing protein</fullName>
    </recommendedName>
</protein>
<evidence type="ECO:0000256" key="5">
    <source>
        <dbReference type="ARBA" id="ARBA00023002"/>
    </source>
</evidence>
<accession>G3BAR7</accession>
<evidence type="ECO:0000256" key="2">
    <source>
        <dbReference type="ARBA" id="ARBA00022630"/>
    </source>
</evidence>
<organism evidence="8">
    <name type="scientific">Candida tenuis (strain ATCC 10573 / BCRC 21748 / CBS 615 / JCM 9827 / NBRC 10315 / NRRL Y-1498 / VKM Y-70)</name>
    <name type="common">Yeast</name>
    <name type="synonym">Yamadazyma tenuis</name>
    <dbReference type="NCBI Taxonomy" id="590646"/>
    <lineage>
        <taxon>Eukaryota</taxon>
        <taxon>Fungi</taxon>
        <taxon>Dikarya</taxon>
        <taxon>Ascomycota</taxon>
        <taxon>Saccharomycotina</taxon>
        <taxon>Pichiomycetes</taxon>
        <taxon>Debaryomycetaceae</taxon>
        <taxon>Yamadazyma</taxon>
    </lineage>
</organism>
<dbReference type="PRINTS" id="PR00370">
    <property type="entry name" value="FMOXYGENASE"/>
</dbReference>
<dbReference type="GO" id="GO:0050661">
    <property type="term" value="F:NADP binding"/>
    <property type="evidence" value="ECO:0007669"/>
    <property type="project" value="InterPro"/>
</dbReference>